<protein>
    <submittedName>
        <fullName evidence="1">Uncharacterized protein</fullName>
    </submittedName>
</protein>
<evidence type="ECO:0000313" key="2">
    <source>
        <dbReference type="Proteomes" id="UP001248709"/>
    </source>
</evidence>
<name>A0ABU3HEK7_9BACL</name>
<accession>A0ABU3HEK7</accession>
<evidence type="ECO:0000313" key="1">
    <source>
        <dbReference type="EMBL" id="MDT3429233.1"/>
    </source>
</evidence>
<proteinExistence type="predicted"/>
<gene>
    <name evidence="1" type="ORF">J2Z22_004834</name>
</gene>
<comment type="caution">
    <text evidence="1">The sequence shown here is derived from an EMBL/GenBank/DDBJ whole genome shotgun (WGS) entry which is preliminary data.</text>
</comment>
<dbReference type="Proteomes" id="UP001248709">
    <property type="component" value="Unassembled WGS sequence"/>
</dbReference>
<organism evidence="1 2">
    <name type="scientific">Paenibacillus forsythiae</name>
    <dbReference type="NCBI Taxonomy" id="365616"/>
    <lineage>
        <taxon>Bacteria</taxon>
        <taxon>Bacillati</taxon>
        <taxon>Bacillota</taxon>
        <taxon>Bacilli</taxon>
        <taxon>Bacillales</taxon>
        <taxon>Paenibacillaceae</taxon>
        <taxon>Paenibacillus</taxon>
    </lineage>
</organism>
<reference evidence="1 2" key="1">
    <citation type="submission" date="2023-07" db="EMBL/GenBank/DDBJ databases">
        <title>Genomic Encyclopedia of Type Strains, Phase IV (KMG-IV): sequencing the most valuable type-strain genomes for metagenomic binning, comparative biology and taxonomic classification.</title>
        <authorList>
            <person name="Goeker M."/>
        </authorList>
    </citation>
    <scope>NUCLEOTIDE SEQUENCE [LARGE SCALE GENOMIC DNA]</scope>
    <source>
        <strain evidence="1 2">T98</strain>
    </source>
</reference>
<sequence>MTKLVLFSDQLKKENITKSWGLLKSIISTWI</sequence>
<keyword evidence="2" id="KW-1185">Reference proteome</keyword>
<dbReference type="EMBL" id="JAUSUY010000045">
    <property type="protein sequence ID" value="MDT3429233.1"/>
    <property type="molecule type" value="Genomic_DNA"/>
</dbReference>